<dbReference type="Gene3D" id="3.30.1490.190">
    <property type="match status" value="1"/>
</dbReference>
<evidence type="ECO:0000256" key="11">
    <source>
        <dbReference type="PIRSR" id="PIRSR602481-1"/>
    </source>
</evidence>
<dbReference type="STRING" id="656024.FsymDg_1298"/>
<dbReference type="PANTHER" id="PTHR33202:SF18">
    <property type="entry name" value="TRANSCRIPTIONAL REGULATOR FURA"/>
    <property type="match status" value="1"/>
</dbReference>
<keyword evidence="8" id="KW-0805">Transcription regulation</keyword>
<organism evidence="13 14">
    <name type="scientific">Candidatus Protofrankia datiscae</name>
    <dbReference type="NCBI Taxonomy" id="2716812"/>
    <lineage>
        <taxon>Bacteria</taxon>
        <taxon>Bacillati</taxon>
        <taxon>Actinomycetota</taxon>
        <taxon>Actinomycetes</taxon>
        <taxon>Frankiales</taxon>
        <taxon>Frankiaceae</taxon>
        <taxon>Protofrankia</taxon>
    </lineage>
</organism>
<dbReference type="GO" id="GO:0005737">
    <property type="term" value="C:cytoplasm"/>
    <property type="evidence" value="ECO:0007669"/>
    <property type="project" value="UniProtKB-SubCell"/>
</dbReference>
<dbReference type="GO" id="GO:0000976">
    <property type="term" value="F:transcription cis-regulatory region binding"/>
    <property type="evidence" value="ECO:0007669"/>
    <property type="project" value="TreeGrafter"/>
</dbReference>
<evidence type="ECO:0000256" key="4">
    <source>
        <dbReference type="ARBA" id="ARBA00022491"/>
    </source>
</evidence>
<gene>
    <name evidence="13" type="ordered locus">FsymDg_1298</name>
</gene>
<evidence type="ECO:0000256" key="12">
    <source>
        <dbReference type="SAM" id="MobiDB-lite"/>
    </source>
</evidence>
<evidence type="ECO:0000256" key="2">
    <source>
        <dbReference type="ARBA" id="ARBA00007957"/>
    </source>
</evidence>
<evidence type="ECO:0000256" key="7">
    <source>
        <dbReference type="ARBA" id="ARBA00023004"/>
    </source>
</evidence>
<dbReference type="InterPro" id="IPR002481">
    <property type="entry name" value="FUR"/>
</dbReference>
<feature type="binding site" evidence="11">
    <location>
        <position position="96"/>
    </location>
    <ligand>
        <name>Zn(2+)</name>
        <dbReference type="ChEBI" id="CHEBI:29105"/>
    </ligand>
</feature>
<evidence type="ECO:0000256" key="6">
    <source>
        <dbReference type="ARBA" id="ARBA00022833"/>
    </source>
</evidence>
<keyword evidence="10" id="KW-0804">Transcription</keyword>
<keyword evidence="7" id="KW-0408">Iron</keyword>
<name>F8B146_9ACTN</name>
<dbReference type="Pfam" id="PF01475">
    <property type="entry name" value="FUR"/>
    <property type="match status" value="1"/>
</dbReference>
<feature type="binding site" evidence="11">
    <location>
        <position position="136"/>
    </location>
    <ligand>
        <name>Zn(2+)</name>
        <dbReference type="ChEBI" id="CHEBI:29105"/>
    </ligand>
</feature>
<keyword evidence="5 11" id="KW-0479">Metal-binding</keyword>
<dbReference type="GO" id="GO:0045892">
    <property type="term" value="P:negative regulation of DNA-templated transcription"/>
    <property type="evidence" value="ECO:0007669"/>
    <property type="project" value="TreeGrafter"/>
</dbReference>
<evidence type="ECO:0000256" key="1">
    <source>
        <dbReference type="ARBA" id="ARBA00004496"/>
    </source>
</evidence>
<accession>F8B146</accession>
<dbReference type="Gene3D" id="1.10.10.10">
    <property type="entry name" value="Winged helix-like DNA-binding domain superfamily/Winged helix DNA-binding domain"/>
    <property type="match status" value="1"/>
</dbReference>
<dbReference type="InterPro" id="IPR043135">
    <property type="entry name" value="Fur_C"/>
</dbReference>
<evidence type="ECO:0000256" key="8">
    <source>
        <dbReference type="ARBA" id="ARBA00023015"/>
    </source>
</evidence>
<evidence type="ECO:0000256" key="9">
    <source>
        <dbReference type="ARBA" id="ARBA00023125"/>
    </source>
</evidence>
<dbReference type="InterPro" id="IPR036390">
    <property type="entry name" value="WH_DNA-bd_sf"/>
</dbReference>
<dbReference type="GO" id="GO:0003700">
    <property type="term" value="F:DNA-binding transcription factor activity"/>
    <property type="evidence" value="ECO:0007669"/>
    <property type="project" value="InterPro"/>
</dbReference>
<dbReference type="PANTHER" id="PTHR33202">
    <property type="entry name" value="ZINC UPTAKE REGULATION PROTEIN"/>
    <property type="match status" value="1"/>
</dbReference>
<dbReference type="eggNOG" id="COG0735">
    <property type="taxonomic scope" value="Bacteria"/>
</dbReference>
<comment type="similarity">
    <text evidence="2">Belongs to the Fur family.</text>
</comment>
<evidence type="ECO:0000313" key="14">
    <source>
        <dbReference type="Proteomes" id="UP000001549"/>
    </source>
</evidence>
<dbReference type="GO" id="GO:1900376">
    <property type="term" value="P:regulation of secondary metabolite biosynthetic process"/>
    <property type="evidence" value="ECO:0007669"/>
    <property type="project" value="TreeGrafter"/>
</dbReference>
<evidence type="ECO:0000256" key="3">
    <source>
        <dbReference type="ARBA" id="ARBA00022490"/>
    </source>
</evidence>
<keyword evidence="4" id="KW-0678">Repressor</keyword>
<dbReference type="EMBL" id="CP002801">
    <property type="protein sequence ID" value="AEH08782.1"/>
    <property type="molecule type" value="Genomic_DNA"/>
</dbReference>
<evidence type="ECO:0000313" key="13">
    <source>
        <dbReference type="EMBL" id="AEH08782.1"/>
    </source>
</evidence>
<dbReference type="HOGENOM" id="CLU_096072_4_0_11"/>
<proteinExistence type="inferred from homology"/>
<dbReference type="Proteomes" id="UP000001549">
    <property type="component" value="Chromosome"/>
</dbReference>
<feature type="region of interest" description="Disordered" evidence="12">
    <location>
        <begin position="150"/>
        <end position="188"/>
    </location>
</feature>
<feature type="binding site" evidence="11">
    <location>
        <position position="133"/>
    </location>
    <ligand>
        <name>Zn(2+)</name>
        <dbReference type="ChEBI" id="CHEBI:29105"/>
    </ligand>
</feature>
<dbReference type="RefSeq" id="WP_013872756.1">
    <property type="nucleotide sequence ID" value="NC_015656.1"/>
</dbReference>
<dbReference type="InterPro" id="IPR036388">
    <property type="entry name" value="WH-like_DNA-bd_sf"/>
</dbReference>
<comment type="cofactor">
    <cofactor evidence="11">
        <name>Zn(2+)</name>
        <dbReference type="ChEBI" id="CHEBI:29105"/>
    </cofactor>
    <text evidence="11">Binds 1 zinc ion per subunit.</text>
</comment>
<reference evidence="13 14" key="1">
    <citation type="submission" date="2011-05" db="EMBL/GenBank/DDBJ databases">
        <title>Complete sequence of chromosome of Frankia symbiont of Datisca glomerata.</title>
        <authorList>
            <consortium name="US DOE Joint Genome Institute"/>
            <person name="Lucas S."/>
            <person name="Han J."/>
            <person name="Lapidus A."/>
            <person name="Cheng J.-F."/>
            <person name="Goodwin L."/>
            <person name="Pitluck S."/>
            <person name="Peters L."/>
            <person name="Mikhailova N."/>
            <person name="Chertkov O."/>
            <person name="Teshima H."/>
            <person name="Han C."/>
            <person name="Tapia R."/>
            <person name="Land M."/>
            <person name="Hauser L."/>
            <person name="Kyrpides N."/>
            <person name="Ivanova N."/>
            <person name="Pagani I."/>
            <person name="Berry A."/>
            <person name="Pawlowski K."/>
            <person name="Persson T."/>
            <person name="Vanden Heuvel B."/>
            <person name="Benson D."/>
            <person name="Woyke T."/>
        </authorList>
    </citation>
    <scope>NUCLEOTIDE SEQUENCE [LARGE SCALE GENOMIC DNA]</scope>
    <source>
        <strain evidence="14">4085684</strain>
    </source>
</reference>
<evidence type="ECO:0000256" key="5">
    <source>
        <dbReference type="ARBA" id="ARBA00022723"/>
    </source>
</evidence>
<dbReference type="CDD" id="cd07153">
    <property type="entry name" value="Fur_like"/>
    <property type="match status" value="1"/>
</dbReference>
<evidence type="ECO:0000256" key="10">
    <source>
        <dbReference type="ARBA" id="ARBA00023163"/>
    </source>
</evidence>
<keyword evidence="9" id="KW-0238">DNA-binding</keyword>
<dbReference type="GO" id="GO:0008270">
    <property type="term" value="F:zinc ion binding"/>
    <property type="evidence" value="ECO:0007669"/>
    <property type="project" value="TreeGrafter"/>
</dbReference>
<keyword evidence="6 11" id="KW-0862">Zinc</keyword>
<feature type="compositionally biased region" description="Low complexity" evidence="12">
    <location>
        <begin position="150"/>
        <end position="175"/>
    </location>
</feature>
<comment type="subcellular location">
    <subcellularLocation>
        <location evidence="1">Cytoplasm</location>
    </subcellularLocation>
</comment>
<dbReference type="KEGG" id="fsy:FsymDg_1298"/>
<keyword evidence="3" id="KW-0963">Cytoplasm</keyword>
<dbReference type="SUPFAM" id="SSF46785">
    <property type="entry name" value="Winged helix' DNA-binding domain"/>
    <property type="match status" value="1"/>
</dbReference>
<feature type="binding site" evidence="11">
    <location>
        <position position="93"/>
    </location>
    <ligand>
        <name>Zn(2+)</name>
        <dbReference type="ChEBI" id="CHEBI:29105"/>
    </ligand>
</feature>
<sequence length="188" mass="19267">MNSEDAAGQLRSAGLRVTAPRLAVLASLAEGAHLSVETIAQGARARLGSLSLQAVYDNLDVLAAAGLVRRFEPAGHPARFELRVGDNHHHLVCRVCTAVYDVDCVIGARPCLSPSDDHGFVIDEAEVTFWGICADCQARAIADVGGGSGARANADADTAGDAGADAGADGSAPAGTRPRRAVPSVRES</sequence>
<keyword evidence="14" id="KW-1185">Reference proteome</keyword>
<dbReference type="AlphaFoldDB" id="F8B146"/>
<protein>
    <submittedName>
        <fullName evidence="13">Ferric uptake regulator, Fur family</fullName>
    </submittedName>
</protein>